<protein>
    <submittedName>
        <fullName evidence="2">Sugar transferase, PEP-CTERM/EpsH1 system associated</fullName>
    </submittedName>
</protein>
<dbReference type="Gene3D" id="3.40.50.2000">
    <property type="entry name" value="Glycogen Phosphorylase B"/>
    <property type="match status" value="2"/>
</dbReference>
<dbReference type="RefSeq" id="WP_093554270.1">
    <property type="nucleotide sequence ID" value="NZ_FPBO01000003.1"/>
</dbReference>
<dbReference type="Pfam" id="PF13439">
    <property type="entry name" value="Glyco_transf_4"/>
    <property type="match status" value="1"/>
</dbReference>
<dbReference type="PANTHER" id="PTHR12526:SF630">
    <property type="entry name" value="GLYCOSYLTRANSFERASE"/>
    <property type="match status" value="1"/>
</dbReference>
<feature type="domain" description="Glycosyltransferase subfamily 4-like N-terminal" evidence="1">
    <location>
        <begin position="17"/>
        <end position="177"/>
    </location>
</feature>
<accession>A0A1I7GFG2</accession>
<dbReference type="Proteomes" id="UP000199391">
    <property type="component" value="Unassembled WGS sequence"/>
</dbReference>
<organism evidence="2 3">
    <name type="scientific">Pseudoduganella namucuonensis</name>
    <dbReference type="NCBI Taxonomy" id="1035707"/>
    <lineage>
        <taxon>Bacteria</taxon>
        <taxon>Pseudomonadati</taxon>
        <taxon>Pseudomonadota</taxon>
        <taxon>Betaproteobacteria</taxon>
        <taxon>Burkholderiales</taxon>
        <taxon>Oxalobacteraceae</taxon>
        <taxon>Telluria group</taxon>
        <taxon>Pseudoduganella</taxon>
    </lineage>
</organism>
<dbReference type="OrthoDB" id="9813211at2"/>
<dbReference type="InterPro" id="IPR017522">
    <property type="entry name" value="Sugar_tfrase_PEP-CTERM_Stp2"/>
</dbReference>
<dbReference type="PANTHER" id="PTHR12526">
    <property type="entry name" value="GLYCOSYLTRANSFERASE"/>
    <property type="match status" value="1"/>
</dbReference>
<keyword evidence="3" id="KW-1185">Reference proteome</keyword>
<name>A0A1I7GFG2_9BURK</name>
<dbReference type="SUPFAM" id="SSF53756">
    <property type="entry name" value="UDP-Glycosyltransferase/glycogen phosphorylase"/>
    <property type="match status" value="1"/>
</dbReference>
<keyword evidence="2" id="KW-0808">Transferase</keyword>
<dbReference type="AlphaFoldDB" id="A0A1I7GFG2"/>
<reference evidence="3" key="1">
    <citation type="submission" date="2016-10" db="EMBL/GenBank/DDBJ databases">
        <authorList>
            <person name="Varghese N."/>
            <person name="Submissions S."/>
        </authorList>
    </citation>
    <scope>NUCLEOTIDE SEQUENCE [LARGE SCALE GENOMIC DNA]</scope>
    <source>
        <strain evidence="3">CGMCC 1.11014</strain>
    </source>
</reference>
<dbReference type="NCBIfam" id="TIGR03088">
    <property type="entry name" value="stp2"/>
    <property type="match status" value="1"/>
</dbReference>
<sequence>MTDKRPLVVHLVYALDVGGLETLLVDCINRMPAHKYRHAVVCLTRYTDFAAKITQPGVTLHALNKPPGLAPAIHWKLWRLLRRLRPAVLHTYNLATLEYALPAALAGTPVRIHAEHGRDASDPQGLNPKHNLLRRLMRPFVDRYIPVSDDLQRWLDQVVRIPGAKSQLIKNGVDTEKYCAAPFEAGPSPWSAQHFVIGTVARIQDIKNHAGLVRAFAALRERLGETDPARAARLRLSIVGDGPLLPALRLQVAQAGLEDLVWLPGARADIAALLHGFSLFALPSFAEGTPVSLLEAMSCALPVVASRVGGIPEVVTEGVHGTLVPPDDTAALAAAMALYATQPALAREHGAAGRLRVIQHYSMAAMLDAYVALYDALREQKTGRRAAHAV</sequence>
<gene>
    <name evidence="2" type="ORF">SAMN05216552_1003285</name>
</gene>
<dbReference type="STRING" id="1035707.SAMN05216552_1003285"/>
<dbReference type="InterPro" id="IPR028098">
    <property type="entry name" value="Glyco_trans_4-like_N"/>
</dbReference>
<evidence type="ECO:0000313" key="3">
    <source>
        <dbReference type="Proteomes" id="UP000199391"/>
    </source>
</evidence>
<evidence type="ECO:0000259" key="1">
    <source>
        <dbReference type="Pfam" id="PF13439"/>
    </source>
</evidence>
<proteinExistence type="predicted"/>
<dbReference type="GO" id="GO:0016757">
    <property type="term" value="F:glycosyltransferase activity"/>
    <property type="evidence" value="ECO:0007669"/>
    <property type="project" value="UniProtKB-ARBA"/>
</dbReference>
<dbReference type="EMBL" id="FPBO01000003">
    <property type="protein sequence ID" value="SFU47148.1"/>
    <property type="molecule type" value="Genomic_DNA"/>
</dbReference>
<evidence type="ECO:0000313" key="2">
    <source>
        <dbReference type="EMBL" id="SFU47148.1"/>
    </source>
</evidence>
<dbReference type="Pfam" id="PF13692">
    <property type="entry name" value="Glyco_trans_1_4"/>
    <property type="match status" value="1"/>
</dbReference>